<reference evidence="2 3" key="1">
    <citation type="journal article" date="2007" name="Nat. Biotechnol.">
        <title>Complete genome sequence of the myxobacterium Sorangium cellulosum.</title>
        <authorList>
            <person name="Schneiker S."/>
            <person name="Perlova O."/>
            <person name="Kaiser O."/>
            <person name="Gerth K."/>
            <person name="Alici A."/>
            <person name="Altmeyer M.O."/>
            <person name="Bartels D."/>
            <person name="Bekel T."/>
            <person name="Beyer S."/>
            <person name="Bode E."/>
            <person name="Bode H.B."/>
            <person name="Bolten C.J."/>
            <person name="Choudhuri J.V."/>
            <person name="Doss S."/>
            <person name="Elnakady Y.A."/>
            <person name="Frank B."/>
            <person name="Gaigalat L."/>
            <person name="Goesmann A."/>
            <person name="Groeger C."/>
            <person name="Gross F."/>
            <person name="Jelsbak L."/>
            <person name="Jelsbak L."/>
            <person name="Kalinowski J."/>
            <person name="Kegler C."/>
            <person name="Knauber T."/>
            <person name="Konietzny S."/>
            <person name="Kopp M."/>
            <person name="Krause L."/>
            <person name="Krug D."/>
            <person name="Linke B."/>
            <person name="Mahmud T."/>
            <person name="Martinez-Arias R."/>
            <person name="McHardy A.C."/>
            <person name="Merai M."/>
            <person name="Meyer F."/>
            <person name="Mormann S."/>
            <person name="Munoz-Dorado J."/>
            <person name="Perez J."/>
            <person name="Pradella S."/>
            <person name="Rachid S."/>
            <person name="Raddatz G."/>
            <person name="Rosenau F."/>
            <person name="Rueckert C."/>
            <person name="Sasse F."/>
            <person name="Scharfe M."/>
            <person name="Schuster S.C."/>
            <person name="Suen G."/>
            <person name="Treuner-Lange A."/>
            <person name="Velicer G.J."/>
            <person name="Vorholter F.-J."/>
            <person name="Weissman K.J."/>
            <person name="Welch R.D."/>
            <person name="Wenzel S.C."/>
            <person name="Whitworth D.E."/>
            <person name="Wilhelm S."/>
            <person name="Wittmann C."/>
            <person name="Bloecker H."/>
            <person name="Puehler A."/>
            <person name="Mueller R."/>
        </authorList>
    </citation>
    <scope>NUCLEOTIDE SEQUENCE [LARGE SCALE GENOMIC DNA]</scope>
    <source>
        <strain evidence="3">So ce56</strain>
    </source>
</reference>
<evidence type="ECO:0000256" key="1">
    <source>
        <dbReference type="SAM" id="MobiDB-lite"/>
    </source>
</evidence>
<dbReference type="OrthoDB" id="5487644at2"/>
<protein>
    <recommendedName>
        <fullName evidence="4">Tetratricopeptide repeat protein</fullName>
    </recommendedName>
</protein>
<dbReference type="SUPFAM" id="SSF48452">
    <property type="entry name" value="TPR-like"/>
    <property type="match status" value="1"/>
</dbReference>
<evidence type="ECO:0008006" key="4">
    <source>
        <dbReference type="Google" id="ProtNLM"/>
    </source>
</evidence>
<organism evidence="2 3">
    <name type="scientific">Sorangium cellulosum (strain So ce56)</name>
    <name type="common">Polyangium cellulosum (strain So ce56)</name>
    <dbReference type="NCBI Taxonomy" id="448385"/>
    <lineage>
        <taxon>Bacteria</taxon>
        <taxon>Pseudomonadati</taxon>
        <taxon>Myxococcota</taxon>
        <taxon>Polyangia</taxon>
        <taxon>Polyangiales</taxon>
        <taxon>Polyangiaceae</taxon>
        <taxon>Sorangium</taxon>
    </lineage>
</organism>
<dbReference type="AlphaFoldDB" id="A9FIN3"/>
<accession>A9FIN3</accession>
<name>A9FIN3_SORC5</name>
<dbReference type="HOGENOM" id="CLU_543913_0_0_7"/>
<feature type="region of interest" description="Disordered" evidence="1">
    <location>
        <begin position="425"/>
        <end position="501"/>
    </location>
</feature>
<sequence>MRIHSNRTSPTRSSLAVRLGGLLTATFLASCSSMIGPESARPPAAEKWLARARQEFQSADVENARDAVSRALTIVPTDTEARLLAGRIALARLDYAEALRLLKGVAGSEAAGLRGRALWYKGDLDAAADELEAMLDDPDVVDEWAKSIAKLARRGAGRAPFTVSGALLAAIEMQHVSPAAPFFVVPLEIDGESALAMVSTGTGEVVLDSSTRKEPSWVSLRFGKKLEINDVPALTQDLSGVSKQIGAPVKALLGVNLLRRLNATIDYSGWQFVVRSFSPPAPPDATRVDVAFIKGGGMVLRSSLGPDKSVQGPLLIDTSMTFPIALDKEGWKKAGFEADGLKRVEQDPEQKLKQGVVPMLRLGALEIPKVPGVYGAPLQAVEKQLQLDLDGVIGAGLLAYFRVTFGDGGRLMWIEDDTAVNKVLRGGAPAPVDEGQAPAAPPADGAGPAGVPGSPAPQGPALQAPLTPPTAPPAAAPRSTPPAAAPKSAPPAGAPKRTPDQ</sequence>
<feature type="compositionally biased region" description="Pro residues" evidence="1">
    <location>
        <begin position="466"/>
        <end position="493"/>
    </location>
</feature>
<keyword evidence="3" id="KW-1185">Reference proteome</keyword>
<evidence type="ECO:0000313" key="2">
    <source>
        <dbReference type="EMBL" id="CAN91871.1"/>
    </source>
</evidence>
<proteinExistence type="predicted"/>
<gene>
    <name evidence="2" type="ordered locus">sce1713</name>
</gene>
<dbReference type="InterPro" id="IPR011990">
    <property type="entry name" value="TPR-like_helical_dom_sf"/>
</dbReference>
<dbReference type="BioCyc" id="SCEL448385:SCE_RS48325-MONOMER"/>
<dbReference type="Gene3D" id="1.25.40.10">
    <property type="entry name" value="Tetratricopeptide repeat domain"/>
    <property type="match status" value="1"/>
</dbReference>
<feature type="compositionally biased region" description="Low complexity" evidence="1">
    <location>
        <begin position="435"/>
        <end position="453"/>
    </location>
</feature>
<dbReference type="RefSeq" id="WP_012234348.1">
    <property type="nucleotide sequence ID" value="NC_010162.1"/>
</dbReference>
<dbReference type="Proteomes" id="UP000002139">
    <property type="component" value="Chromosome"/>
</dbReference>
<evidence type="ECO:0000313" key="3">
    <source>
        <dbReference type="Proteomes" id="UP000002139"/>
    </source>
</evidence>
<dbReference type="PROSITE" id="PS51257">
    <property type="entry name" value="PROKAR_LIPOPROTEIN"/>
    <property type="match status" value="1"/>
</dbReference>
<dbReference type="KEGG" id="scl:sce1713"/>
<dbReference type="EMBL" id="AM746676">
    <property type="protein sequence ID" value="CAN91871.1"/>
    <property type="molecule type" value="Genomic_DNA"/>
</dbReference>
<dbReference type="STRING" id="448385.sce1713"/>